<dbReference type="Proteomes" id="UP000218890">
    <property type="component" value="Chromosome"/>
</dbReference>
<dbReference type="SUPFAM" id="SSF55781">
    <property type="entry name" value="GAF domain-like"/>
    <property type="match status" value="1"/>
</dbReference>
<keyword evidence="3" id="KW-1185">Reference proteome</keyword>
<proteinExistence type="predicted"/>
<evidence type="ECO:0000313" key="2">
    <source>
        <dbReference type="EMBL" id="BAU56695.1"/>
    </source>
</evidence>
<feature type="coiled-coil region" evidence="1">
    <location>
        <begin position="49"/>
        <end position="76"/>
    </location>
</feature>
<gene>
    <name evidence="2" type="ORF">HH1059_00260</name>
</gene>
<dbReference type="Gene3D" id="3.30.450.40">
    <property type="match status" value="1"/>
</dbReference>
<accession>A0A110B4F2</accession>
<dbReference type="RefSeq" id="WP_096406883.1">
    <property type="nucleotide sequence ID" value="NZ_AP017372.2"/>
</dbReference>
<name>A0A110B4F2_HALHR</name>
<dbReference type="InterPro" id="IPR029016">
    <property type="entry name" value="GAF-like_dom_sf"/>
</dbReference>
<dbReference type="AlphaFoldDB" id="A0A110B4F2"/>
<reference evidence="2" key="1">
    <citation type="submission" date="2016-02" db="EMBL/GenBank/DDBJ databases">
        <title>Halorhodospira halochloris DSM-1059 complete genome, version 2.</title>
        <authorList>
            <person name="Tsukatani Y."/>
        </authorList>
    </citation>
    <scope>NUCLEOTIDE SEQUENCE</scope>
    <source>
        <strain evidence="2">DSM 1059</strain>
    </source>
</reference>
<dbReference type="EMBL" id="AP017372">
    <property type="protein sequence ID" value="BAU56695.1"/>
    <property type="molecule type" value="Genomic_DNA"/>
</dbReference>
<dbReference type="PANTHER" id="PTHR38765:SF1">
    <property type="entry name" value="DUF484 DOMAIN-CONTAINING PROTEIN"/>
    <property type="match status" value="1"/>
</dbReference>
<sequence length="240" mass="26336">MSQSAPEQQSKAVYETDVAEYLAEHPDFFARHPQILNQLDLRHECGDAISLIEYQVKVLREQNQSLNQRLHELLNVARHNDGTAERLHELTIELIRAEDLQSAVASLRSGLQEGFQADAVGIVLVLSAAEEERTDSIAEVVAADSSELEAVQEIFDSQKPLCGAISTAQQQVLFPTTERQLASAAVVPLVTDTRTLGLLGIGSSDPERYHAGQGTVFLRRLGTVAAVTLQRLLTNTELNE</sequence>
<keyword evidence="1" id="KW-0175">Coiled coil</keyword>
<dbReference type="Pfam" id="PF04340">
    <property type="entry name" value="DUF484"/>
    <property type="match status" value="1"/>
</dbReference>
<dbReference type="OrthoDB" id="8525200at2"/>
<dbReference type="InterPro" id="IPR007435">
    <property type="entry name" value="DUF484"/>
</dbReference>
<dbReference type="KEGG" id="hhk:HH1059_00260"/>
<evidence type="ECO:0000256" key="1">
    <source>
        <dbReference type="SAM" id="Coils"/>
    </source>
</evidence>
<organism evidence="2 3">
    <name type="scientific">Halorhodospira halochloris</name>
    <name type="common">Ectothiorhodospira halochloris</name>
    <dbReference type="NCBI Taxonomy" id="1052"/>
    <lineage>
        <taxon>Bacteria</taxon>
        <taxon>Pseudomonadati</taxon>
        <taxon>Pseudomonadota</taxon>
        <taxon>Gammaproteobacteria</taxon>
        <taxon>Chromatiales</taxon>
        <taxon>Ectothiorhodospiraceae</taxon>
        <taxon>Halorhodospira</taxon>
    </lineage>
</organism>
<evidence type="ECO:0008006" key="4">
    <source>
        <dbReference type="Google" id="ProtNLM"/>
    </source>
</evidence>
<evidence type="ECO:0000313" key="3">
    <source>
        <dbReference type="Proteomes" id="UP000218890"/>
    </source>
</evidence>
<dbReference type="PANTHER" id="PTHR38765">
    <property type="entry name" value="DUF484 DOMAIN-CONTAINING PROTEIN"/>
    <property type="match status" value="1"/>
</dbReference>
<protein>
    <recommendedName>
        <fullName evidence="4">DUF484 family protein</fullName>
    </recommendedName>
</protein>